<dbReference type="PANTHER" id="PTHR31435">
    <property type="entry name" value="PROTEIN NATD1"/>
    <property type="match status" value="1"/>
</dbReference>
<name>A0A430B2R5_9ENTE</name>
<dbReference type="PANTHER" id="PTHR31435:SF10">
    <property type="entry name" value="BSR4717 PROTEIN"/>
    <property type="match status" value="1"/>
</dbReference>
<dbReference type="EMBL" id="NGKC01000001">
    <property type="protein sequence ID" value="RSU14620.1"/>
    <property type="molecule type" value="Genomic_DNA"/>
</dbReference>
<dbReference type="InterPro" id="IPR031165">
    <property type="entry name" value="GNAT_YJDJ"/>
</dbReference>
<accession>A0A430B2R5</accession>
<evidence type="ECO:0000259" key="1">
    <source>
        <dbReference type="PROSITE" id="PS51729"/>
    </source>
</evidence>
<gene>
    <name evidence="2" type="ORF">CBF27_01150</name>
</gene>
<protein>
    <submittedName>
        <fullName evidence="2">GNAT family N-acetyltransferase</fullName>
    </submittedName>
</protein>
<dbReference type="InterPro" id="IPR016181">
    <property type="entry name" value="Acyl_CoA_acyltransferase"/>
</dbReference>
<dbReference type="Proteomes" id="UP000286773">
    <property type="component" value="Unassembled WGS sequence"/>
</dbReference>
<dbReference type="Gene3D" id="3.40.630.30">
    <property type="match status" value="1"/>
</dbReference>
<organism evidence="2 3">
    <name type="scientific">Vagococcus acidifermentans</name>
    <dbReference type="NCBI Taxonomy" id="564710"/>
    <lineage>
        <taxon>Bacteria</taxon>
        <taxon>Bacillati</taxon>
        <taxon>Bacillota</taxon>
        <taxon>Bacilli</taxon>
        <taxon>Lactobacillales</taxon>
        <taxon>Enterococcaceae</taxon>
        <taxon>Vagococcus</taxon>
    </lineage>
</organism>
<dbReference type="SUPFAM" id="SSF55729">
    <property type="entry name" value="Acyl-CoA N-acyltransferases (Nat)"/>
    <property type="match status" value="1"/>
</dbReference>
<dbReference type="InterPro" id="IPR045057">
    <property type="entry name" value="Gcn5-rel_NAT"/>
</dbReference>
<dbReference type="RefSeq" id="WP_126811549.1">
    <property type="nucleotide sequence ID" value="NZ_NGKC01000001.1"/>
</dbReference>
<dbReference type="AlphaFoldDB" id="A0A430B2R5"/>
<sequence length="90" mass="10428">MNFKSDDRSFYKEDASGERIAEVTYSPAGETMLIIDHTFVDDSLRGQNIAHQLVYEVIKKARKEGKKIIPLCPFAKLEFEKHPEYHDVLQ</sequence>
<dbReference type="GO" id="GO:0016740">
    <property type="term" value="F:transferase activity"/>
    <property type="evidence" value="ECO:0007669"/>
    <property type="project" value="UniProtKB-KW"/>
</dbReference>
<keyword evidence="3" id="KW-1185">Reference proteome</keyword>
<evidence type="ECO:0000313" key="3">
    <source>
        <dbReference type="Proteomes" id="UP000286773"/>
    </source>
</evidence>
<keyword evidence="2" id="KW-0808">Transferase</keyword>
<dbReference type="Pfam" id="PF14542">
    <property type="entry name" value="Acetyltransf_CG"/>
    <property type="match status" value="1"/>
</dbReference>
<reference evidence="2 3" key="1">
    <citation type="submission" date="2017-05" db="EMBL/GenBank/DDBJ databases">
        <title>Vagococcus spp. assemblies.</title>
        <authorList>
            <person name="Gulvik C.A."/>
        </authorList>
    </citation>
    <scope>NUCLEOTIDE SEQUENCE [LARGE SCALE GENOMIC DNA]</scope>
    <source>
        <strain evidence="2 3">LMG 24798</strain>
    </source>
</reference>
<dbReference type="PROSITE" id="PS51729">
    <property type="entry name" value="GNAT_YJDJ"/>
    <property type="match status" value="1"/>
</dbReference>
<comment type="caution">
    <text evidence="2">The sequence shown here is derived from an EMBL/GenBank/DDBJ whole genome shotgun (WGS) entry which is preliminary data.</text>
</comment>
<dbReference type="OrthoDB" id="9793389at2"/>
<feature type="domain" description="N-acetyltransferase" evidence="1">
    <location>
        <begin position="2"/>
        <end position="90"/>
    </location>
</feature>
<proteinExistence type="predicted"/>
<dbReference type="CDD" id="cd04301">
    <property type="entry name" value="NAT_SF"/>
    <property type="match status" value="1"/>
</dbReference>
<evidence type="ECO:0000313" key="2">
    <source>
        <dbReference type="EMBL" id="RSU14620.1"/>
    </source>
</evidence>